<evidence type="ECO:0000256" key="1">
    <source>
        <dbReference type="SAM" id="Phobius"/>
    </source>
</evidence>
<keyword evidence="1" id="KW-0472">Membrane</keyword>
<feature type="transmembrane region" description="Helical" evidence="1">
    <location>
        <begin position="20"/>
        <end position="39"/>
    </location>
</feature>
<feature type="transmembrane region" description="Helical" evidence="1">
    <location>
        <begin position="285"/>
        <end position="304"/>
    </location>
</feature>
<dbReference type="Proteomes" id="UP000053647">
    <property type="component" value="Unassembled WGS sequence"/>
</dbReference>
<gene>
    <name evidence="2" type="ORF">PAXINDRAFT_170563</name>
</gene>
<evidence type="ECO:0000313" key="2">
    <source>
        <dbReference type="EMBL" id="KIJ13285.1"/>
    </source>
</evidence>
<keyword evidence="3" id="KW-1185">Reference proteome</keyword>
<dbReference type="EMBL" id="KN819353">
    <property type="protein sequence ID" value="KIJ13285.1"/>
    <property type="molecule type" value="Genomic_DNA"/>
</dbReference>
<feature type="transmembrane region" description="Helical" evidence="1">
    <location>
        <begin position="155"/>
        <end position="179"/>
    </location>
</feature>
<dbReference type="HOGENOM" id="CLU_025274_1_1_1"/>
<reference evidence="3" key="2">
    <citation type="submission" date="2015-01" db="EMBL/GenBank/DDBJ databases">
        <title>Evolutionary Origins and Diversification of the Mycorrhizal Mutualists.</title>
        <authorList>
            <consortium name="DOE Joint Genome Institute"/>
            <consortium name="Mycorrhizal Genomics Consortium"/>
            <person name="Kohler A."/>
            <person name="Kuo A."/>
            <person name="Nagy L.G."/>
            <person name="Floudas D."/>
            <person name="Copeland A."/>
            <person name="Barry K.W."/>
            <person name="Cichocki N."/>
            <person name="Veneault-Fourrey C."/>
            <person name="LaButti K."/>
            <person name="Lindquist E.A."/>
            <person name="Lipzen A."/>
            <person name="Lundell T."/>
            <person name="Morin E."/>
            <person name="Murat C."/>
            <person name="Riley R."/>
            <person name="Ohm R."/>
            <person name="Sun H."/>
            <person name="Tunlid A."/>
            <person name="Henrissat B."/>
            <person name="Grigoriev I.V."/>
            <person name="Hibbett D.S."/>
            <person name="Martin F."/>
        </authorList>
    </citation>
    <scope>NUCLEOTIDE SEQUENCE [LARGE SCALE GENOMIC DNA]</scope>
    <source>
        <strain evidence="3">ATCC 200175</strain>
    </source>
</reference>
<dbReference type="OrthoDB" id="2366471at2759"/>
<dbReference type="AlphaFoldDB" id="A0A0C9TCI8"/>
<sequence>MPVLPTPLSHAKFNLDSSGVAGFFGGEGAIAAMATVHLYHGRRWLGWYNSPGSYTIAKRFGQLANTRFWKGLFPGRSESPAIAFGLDVSSGPKYVASVSGTEMPTGHLGYLTLERSKDEELPVVKVPGRETAPGTVTLLKLQDIKYDDTIPKQDIGYALLALIPIITSVATCIMCAMVYDWLCSSMIFLGIISSGLISLVIGSGKLSLKTVDKPAPGAPPGDGMLLADNAVVVVKGTEKDVNAITKGKFMLEMVGHPTYNRIGMCSFLLLVQFFLQLLVIPQGTLFGQIMFITSLGVSWVYNSYLSSLEKEKIQATILFRKLGNPEMQKFELGTRTSWTVFACLLICHGMEISDNGVNPDKIIRKFIANDTIVWQRWRGKVVQQIKNGVSNRLSVLELTQDDRNLRPSEVALLTTLLADAKAAFNGYLEHQSRF</sequence>
<reference evidence="2 3" key="1">
    <citation type="submission" date="2014-06" db="EMBL/GenBank/DDBJ databases">
        <authorList>
            <consortium name="DOE Joint Genome Institute"/>
            <person name="Kuo A."/>
            <person name="Kohler A."/>
            <person name="Nagy L.G."/>
            <person name="Floudas D."/>
            <person name="Copeland A."/>
            <person name="Barry K.W."/>
            <person name="Cichocki N."/>
            <person name="Veneault-Fourrey C."/>
            <person name="LaButti K."/>
            <person name="Lindquist E.A."/>
            <person name="Lipzen A."/>
            <person name="Lundell T."/>
            <person name="Morin E."/>
            <person name="Murat C."/>
            <person name="Sun H."/>
            <person name="Tunlid A."/>
            <person name="Henrissat B."/>
            <person name="Grigoriev I.V."/>
            <person name="Hibbett D.S."/>
            <person name="Martin F."/>
            <person name="Nordberg H.P."/>
            <person name="Cantor M.N."/>
            <person name="Hua S.X."/>
        </authorList>
    </citation>
    <scope>NUCLEOTIDE SEQUENCE [LARGE SCALE GENOMIC DNA]</scope>
    <source>
        <strain evidence="2 3">ATCC 200175</strain>
    </source>
</reference>
<keyword evidence="1" id="KW-0812">Transmembrane</keyword>
<feature type="transmembrane region" description="Helical" evidence="1">
    <location>
        <begin position="258"/>
        <end position="279"/>
    </location>
</feature>
<name>A0A0C9TCI8_PAXIN</name>
<feature type="transmembrane region" description="Helical" evidence="1">
    <location>
        <begin position="185"/>
        <end position="204"/>
    </location>
</feature>
<proteinExistence type="predicted"/>
<protein>
    <submittedName>
        <fullName evidence="2">Uncharacterized protein</fullName>
    </submittedName>
</protein>
<accession>A0A0C9TCI8</accession>
<organism evidence="2 3">
    <name type="scientific">Paxillus involutus ATCC 200175</name>
    <dbReference type="NCBI Taxonomy" id="664439"/>
    <lineage>
        <taxon>Eukaryota</taxon>
        <taxon>Fungi</taxon>
        <taxon>Dikarya</taxon>
        <taxon>Basidiomycota</taxon>
        <taxon>Agaricomycotina</taxon>
        <taxon>Agaricomycetes</taxon>
        <taxon>Agaricomycetidae</taxon>
        <taxon>Boletales</taxon>
        <taxon>Paxilineae</taxon>
        <taxon>Paxillaceae</taxon>
        <taxon>Paxillus</taxon>
    </lineage>
</organism>
<evidence type="ECO:0000313" key="3">
    <source>
        <dbReference type="Proteomes" id="UP000053647"/>
    </source>
</evidence>
<keyword evidence="1" id="KW-1133">Transmembrane helix</keyword>